<sequence length="400" mass="44582">MEKFVQSSWKKYSEVRVHRVGKGGLELAYLGEISIPTNRFVECRGIEYDRSQIEKPLFADRNTSELRNLGYAKVCVEVSIEDKLFDEVPVSNEGKKAHVYVQKAAPESQQGEQKSAQRSSSSSGLKGHVDTPVGRIIIAWDPAVCSVSSVLSSSQHILCKVEHGRWLVGGDFDVVWSRAQSNSVPDASSMAEFNDCVDSIDVTPQHMAVCLLGVPTGVLESVALGSWIIPFSPGPDGLGIEFFKFNWQLIKVELYEAISYIFANGEIPAKVNATTIALIPKTTNPRTVAEFRCIACYNNLYKCVTKILVNRMKPVISQLISHLQSAFIPGRQIGDNIHMLQELVQGYHKKVGNFRAALKIDLKKAYDTIEWGALWYVMEAMKFPTRFIYLVQQCVEGGKI</sequence>
<comment type="caution">
    <text evidence="3">The sequence shown here is derived from an EMBL/GenBank/DDBJ whole genome shotgun (WGS) entry which is preliminary data.</text>
</comment>
<organism evidence="3 4">
    <name type="scientific">Lithospermum erythrorhizon</name>
    <name type="common">Purple gromwell</name>
    <name type="synonym">Lithospermum officinale var. erythrorhizon</name>
    <dbReference type="NCBI Taxonomy" id="34254"/>
    <lineage>
        <taxon>Eukaryota</taxon>
        <taxon>Viridiplantae</taxon>
        <taxon>Streptophyta</taxon>
        <taxon>Embryophyta</taxon>
        <taxon>Tracheophyta</taxon>
        <taxon>Spermatophyta</taxon>
        <taxon>Magnoliopsida</taxon>
        <taxon>eudicotyledons</taxon>
        <taxon>Gunneridae</taxon>
        <taxon>Pentapetalae</taxon>
        <taxon>asterids</taxon>
        <taxon>lamiids</taxon>
        <taxon>Boraginales</taxon>
        <taxon>Boraginaceae</taxon>
        <taxon>Boraginoideae</taxon>
        <taxon>Lithospermeae</taxon>
        <taxon>Lithospermum</taxon>
    </lineage>
</organism>
<reference evidence="3 4" key="1">
    <citation type="submission" date="2024-01" db="EMBL/GenBank/DDBJ databases">
        <title>The complete chloroplast genome sequence of Lithospermum erythrorhizon: insights into the phylogenetic relationship among Boraginaceae species and the maternal lineages of purple gromwells.</title>
        <authorList>
            <person name="Okada T."/>
            <person name="Watanabe K."/>
        </authorList>
    </citation>
    <scope>NUCLEOTIDE SEQUENCE [LARGE SCALE GENOMIC DNA]</scope>
</reference>
<proteinExistence type="predicted"/>
<dbReference type="PANTHER" id="PTHR46890">
    <property type="entry name" value="NON-LTR RETROLELEMENT REVERSE TRANSCRIPTASE-LIKE PROTEIN-RELATED"/>
    <property type="match status" value="1"/>
</dbReference>
<evidence type="ECO:0000259" key="2">
    <source>
        <dbReference type="Pfam" id="PF00078"/>
    </source>
</evidence>
<accession>A0AAV3QNJ7</accession>
<dbReference type="Pfam" id="PF00078">
    <property type="entry name" value="RVT_1"/>
    <property type="match status" value="1"/>
</dbReference>
<dbReference type="InterPro" id="IPR000477">
    <property type="entry name" value="RT_dom"/>
</dbReference>
<evidence type="ECO:0000256" key="1">
    <source>
        <dbReference type="SAM" id="MobiDB-lite"/>
    </source>
</evidence>
<dbReference type="CDD" id="cd01650">
    <property type="entry name" value="RT_nLTR_like"/>
    <property type="match status" value="1"/>
</dbReference>
<name>A0AAV3QNJ7_LITER</name>
<feature type="domain" description="Reverse transcriptase" evidence="2">
    <location>
        <begin position="279"/>
        <end position="393"/>
    </location>
</feature>
<gene>
    <name evidence="3" type="ORF">LIER_20970</name>
</gene>
<keyword evidence="4" id="KW-1185">Reference proteome</keyword>
<dbReference type="Proteomes" id="UP001454036">
    <property type="component" value="Unassembled WGS sequence"/>
</dbReference>
<dbReference type="EMBL" id="BAABME010005434">
    <property type="protein sequence ID" value="GAA0165614.1"/>
    <property type="molecule type" value="Genomic_DNA"/>
</dbReference>
<dbReference type="PANTHER" id="PTHR46890:SF1">
    <property type="entry name" value="REVERSE TRANSCRIPTASE DOMAIN-CONTAINING PROTEIN"/>
    <property type="match status" value="1"/>
</dbReference>
<dbReference type="AlphaFoldDB" id="A0AAV3QNJ7"/>
<evidence type="ECO:0000313" key="3">
    <source>
        <dbReference type="EMBL" id="GAA0165614.1"/>
    </source>
</evidence>
<evidence type="ECO:0000313" key="4">
    <source>
        <dbReference type="Proteomes" id="UP001454036"/>
    </source>
</evidence>
<feature type="compositionally biased region" description="Polar residues" evidence="1">
    <location>
        <begin position="107"/>
        <end position="118"/>
    </location>
</feature>
<dbReference type="InterPro" id="IPR052343">
    <property type="entry name" value="Retrotransposon-Effector_Assoc"/>
</dbReference>
<protein>
    <recommendedName>
        <fullName evidence="2">Reverse transcriptase domain-containing protein</fullName>
    </recommendedName>
</protein>
<feature type="region of interest" description="Disordered" evidence="1">
    <location>
        <begin position="102"/>
        <end position="128"/>
    </location>
</feature>